<evidence type="ECO:0000259" key="6">
    <source>
        <dbReference type="Pfam" id="PF04542"/>
    </source>
</evidence>
<comment type="caution">
    <text evidence="8">The sequence shown here is derived from an EMBL/GenBank/DDBJ whole genome shotgun (WGS) entry which is preliminary data.</text>
</comment>
<sequence>MMTQPDALIARFLQKDAMSFEKIYELYSESLFGVINSILHDKELSEEVLQDTFIKIWNNSDRYNPKKGRFFTWMLNIARNSAIDKTRSKAFKNQRKNHTAEYFVDILEARGSFNTSVDAIGIQKFVDVLEPLCKKIIHFLFFKGYTQKETAEELEIPLGTVKTRNRICIKKLRDIVGVE</sequence>
<evidence type="ECO:0000256" key="5">
    <source>
        <dbReference type="ARBA" id="ARBA00023163"/>
    </source>
</evidence>
<dbReference type="AlphaFoldDB" id="A0A0A2GWB0"/>
<keyword evidence="5" id="KW-0804">Transcription</keyword>
<dbReference type="KEGG" id="ddo:I597_1360"/>
<dbReference type="InterPro" id="IPR036388">
    <property type="entry name" value="WH-like_DNA-bd_sf"/>
</dbReference>
<dbReference type="InterPro" id="IPR013325">
    <property type="entry name" value="RNA_pol_sigma_r2"/>
</dbReference>
<dbReference type="InterPro" id="IPR039425">
    <property type="entry name" value="RNA_pol_sigma-70-like"/>
</dbReference>
<dbReference type="GO" id="GO:0006352">
    <property type="term" value="P:DNA-templated transcription initiation"/>
    <property type="evidence" value="ECO:0007669"/>
    <property type="project" value="InterPro"/>
</dbReference>
<dbReference type="Pfam" id="PF04542">
    <property type="entry name" value="Sigma70_r2"/>
    <property type="match status" value="1"/>
</dbReference>
<name>A0A0A2GWB0_9FLAO</name>
<evidence type="ECO:0000256" key="2">
    <source>
        <dbReference type="ARBA" id="ARBA00023015"/>
    </source>
</evidence>
<dbReference type="Gene3D" id="1.10.10.10">
    <property type="entry name" value="Winged helix-like DNA-binding domain superfamily/Winged helix DNA-binding domain"/>
    <property type="match status" value="1"/>
</dbReference>
<dbReference type="Gene3D" id="1.10.1740.10">
    <property type="match status" value="1"/>
</dbReference>
<dbReference type="Pfam" id="PF04545">
    <property type="entry name" value="Sigma70_r4"/>
    <property type="match status" value="1"/>
</dbReference>
<dbReference type="PANTHER" id="PTHR43133:SF62">
    <property type="entry name" value="RNA POLYMERASE SIGMA FACTOR SIGZ"/>
    <property type="match status" value="1"/>
</dbReference>
<evidence type="ECO:0000313" key="8">
    <source>
        <dbReference type="EMBL" id="KGO07559.1"/>
    </source>
</evidence>
<dbReference type="GO" id="GO:0016987">
    <property type="term" value="F:sigma factor activity"/>
    <property type="evidence" value="ECO:0007669"/>
    <property type="project" value="UniProtKB-KW"/>
</dbReference>
<evidence type="ECO:0000256" key="1">
    <source>
        <dbReference type="ARBA" id="ARBA00010641"/>
    </source>
</evidence>
<reference evidence="8 9" key="1">
    <citation type="submission" date="2014-10" db="EMBL/GenBank/DDBJ databases">
        <title>Draft genome sequence of the proteorhodopsin-containing marine bacterium Dokdonia donghaensis.</title>
        <authorList>
            <person name="Gomez-Consarnau L."/>
            <person name="Gonzalez J.M."/>
            <person name="Riedel T."/>
            <person name="Jaenicke S."/>
            <person name="Wagner-Doebler I."/>
            <person name="Fuhrman J.A."/>
        </authorList>
    </citation>
    <scope>NUCLEOTIDE SEQUENCE [LARGE SCALE GENOMIC DNA]</scope>
    <source>
        <strain evidence="8 9">DSW-1</strain>
    </source>
</reference>
<keyword evidence="3" id="KW-0731">Sigma factor</keyword>
<keyword evidence="4" id="KW-0238">DNA-binding</keyword>
<dbReference type="InterPro" id="IPR007630">
    <property type="entry name" value="RNA_pol_sigma70_r4"/>
</dbReference>
<keyword evidence="2" id="KW-0805">Transcription regulation</keyword>
<dbReference type="PATRIC" id="fig|1300343.5.peg.1370"/>
<dbReference type="InterPro" id="IPR014284">
    <property type="entry name" value="RNA_pol_sigma-70_dom"/>
</dbReference>
<organism evidence="8 9">
    <name type="scientific">Dokdonia donghaensis DSW-1</name>
    <dbReference type="NCBI Taxonomy" id="1300343"/>
    <lineage>
        <taxon>Bacteria</taxon>
        <taxon>Pseudomonadati</taxon>
        <taxon>Bacteroidota</taxon>
        <taxon>Flavobacteriia</taxon>
        <taxon>Flavobacteriales</taxon>
        <taxon>Flavobacteriaceae</taxon>
        <taxon>Dokdonia</taxon>
    </lineage>
</organism>
<evidence type="ECO:0000313" key="9">
    <source>
        <dbReference type="Proteomes" id="UP000030140"/>
    </source>
</evidence>
<evidence type="ECO:0000259" key="7">
    <source>
        <dbReference type="Pfam" id="PF04545"/>
    </source>
</evidence>
<dbReference type="NCBIfam" id="TIGR02937">
    <property type="entry name" value="sigma70-ECF"/>
    <property type="match status" value="1"/>
</dbReference>
<dbReference type="EMBL" id="JSAQ01000001">
    <property type="protein sequence ID" value="KGO07559.1"/>
    <property type="molecule type" value="Genomic_DNA"/>
</dbReference>
<dbReference type="SUPFAM" id="SSF88946">
    <property type="entry name" value="Sigma2 domain of RNA polymerase sigma factors"/>
    <property type="match status" value="1"/>
</dbReference>
<proteinExistence type="inferred from homology"/>
<feature type="domain" description="RNA polymerase sigma-70 region 4" evidence="7">
    <location>
        <begin position="127"/>
        <end position="173"/>
    </location>
</feature>
<protein>
    <submittedName>
        <fullName evidence="8">RNA polymerase sigma-70 factor</fullName>
    </submittedName>
</protein>
<dbReference type="OrthoDB" id="9784272at2"/>
<dbReference type="PANTHER" id="PTHR43133">
    <property type="entry name" value="RNA POLYMERASE ECF-TYPE SIGMA FACTO"/>
    <property type="match status" value="1"/>
</dbReference>
<dbReference type="RefSeq" id="WP_035327709.1">
    <property type="nucleotide sequence ID" value="NZ_CP015125.1"/>
</dbReference>
<dbReference type="SUPFAM" id="SSF88659">
    <property type="entry name" value="Sigma3 and sigma4 domains of RNA polymerase sigma factors"/>
    <property type="match status" value="1"/>
</dbReference>
<dbReference type="GO" id="GO:0003677">
    <property type="term" value="F:DNA binding"/>
    <property type="evidence" value="ECO:0007669"/>
    <property type="project" value="UniProtKB-KW"/>
</dbReference>
<dbReference type="InterPro" id="IPR013324">
    <property type="entry name" value="RNA_pol_sigma_r3/r4-like"/>
</dbReference>
<keyword evidence="9" id="KW-1185">Reference proteome</keyword>
<comment type="similarity">
    <text evidence="1">Belongs to the sigma-70 factor family. ECF subfamily.</text>
</comment>
<dbReference type="InterPro" id="IPR007627">
    <property type="entry name" value="RNA_pol_sigma70_r2"/>
</dbReference>
<feature type="domain" description="RNA polymerase sigma-70 region 2" evidence="6">
    <location>
        <begin position="24"/>
        <end position="90"/>
    </location>
</feature>
<dbReference type="Proteomes" id="UP000030140">
    <property type="component" value="Unassembled WGS sequence"/>
</dbReference>
<evidence type="ECO:0000256" key="4">
    <source>
        <dbReference type="ARBA" id="ARBA00023125"/>
    </source>
</evidence>
<gene>
    <name evidence="8" type="ORF">NV36_12410</name>
</gene>
<accession>A0A0A2GWB0</accession>
<evidence type="ECO:0000256" key="3">
    <source>
        <dbReference type="ARBA" id="ARBA00023082"/>
    </source>
</evidence>